<dbReference type="AlphaFoldDB" id="A0A6P8LX41"/>
<dbReference type="InterPro" id="IPR008978">
    <property type="entry name" value="HSP20-like_chaperone"/>
</dbReference>
<evidence type="ECO:0000259" key="3">
    <source>
        <dbReference type="PROSITE" id="PS01031"/>
    </source>
</evidence>
<dbReference type="GO" id="GO:0005737">
    <property type="term" value="C:cytoplasm"/>
    <property type="evidence" value="ECO:0007669"/>
    <property type="project" value="TreeGrafter"/>
</dbReference>
<dbReference type="PROSITE" id="PS01031">
    <property type="entry name" value="SHSP"/>
    <property type="match status" value="1"/>
</dbReference>
<proteinExistence type="inferred from homology"/>
<dbReference type="GO" id="GO:0005634">
    <property type="term" value="C:nucleus"/>
    <property type="evidence" value="ECO:0007669"/>
    <property type="project" value="TreeGrafter"/>
</dbReference>
<comment type="similarity">
    <text evidence="1 2">Belongs to the small heat shock protein (HSP20) family.</text>
</comment>
<dbReference type="OrthoDB" id="1431247at2759"/>
<keyword evidence="4" id="KW-1185">Reference proteome</keyword>
<evidence type="ECO:0000313" key="5">
    <source>
        <dbReference type="RefSeq" id="XP_033179084.1"/>
    </source>
</evidence>
<dbReference type="GO" id="GO:0009408">
    <property type="term" value="P:response to heat"/>
    <property type="evidence" value="ECO:0007669"/>
    <property type="project" value="TreeGrafter"/>
</dbReference>
<organism evidence="4 5">
    <name type="scientific">Bombus impatiens</name>
    <name type="common">Bumblebee</name>
    <dbReference type="NCBI Taxonomy" id="132113"/>
    <lineage>
        <taxon>Eukaryota</taxon>
        <taxon>Metazoa</taxon>
        <taxon>Ecdysozoa</taxon>
        <taxon>Arthropoda</taxon>
        <taxon>Hexapoda</taxon>
        <taxon>Insecta</taxon>
        <taxon>Pterygota</taxon>
        <taxon>Neoptera</taxon>
        <taxon>Endopterygota</taxon>
        <taxon>Hymenoptera</taxon>
        <taxon>Apocrita</taxon>
        <taxon>Aculeata</taxon>
        <taxon>Apoidea</taxon>
        <taxon>Anthophila</taxon>
        <taxon>Apidae</taxon>
        <taxon>Bombus</taxon>
        <taxon>Pyrobombus</taxon>
    </lineage>
</organism>
<feature type="domain" description="SHSP" evidence="3">
    <location>
        <begin position="34"/>
        <end position="143"/>
    </location>
</feature>
<dbReference type="Gene3D" id="2.60.40.790">
    <property type="match status" value="1"/>
</dbReference>
<dbReference type="GO" id="GO:0051082">
    <property type="term" value="F:unfolded protein binding"/>
    <property type="evidence" value="ECO:0007669"/>
    <property type="project" value="TreeGrafter"/>
</dbReference>
<dbReference type="GO" id="GO:0042026">
    <property type="term" value="P:protein refolding"/>
    <property type="evidence" value="ECO:0007669"/>
    <property type="project" value="TreeGrafter"/>
</dbReference>
<reference evidence="5" key="1">
    <citation type="submission" date="2025-08" db="UniProtKB">
        <authorList>
            <consortium name="RefSeq"/>
        </authorList>
    </citation>
    <scope>IDENTIFICATION</scope>
</reference>
<dbReference type="CDD" id="cd06526">
    <property type="entry name" value="metazoan_ACD"/>
    <property type="match status" value="1"/>
</dbReference>
<evidence type="ECO:0000256" key="1">
    <source>
        <dbReference type="PROSITE-ProRule" id="PRU00285"/>
    </source>
</evidence>
<dbReference type="InterPro" id="IPR002068">
    <property type="entry name" value="A-crystallin/Hsp20_dom"/>
</dbReference>
<dbReference type="InterPro" id="IPR001436">
    <property type="entry name" value="Alpha-crystallin/sHSP_animal"/>
</dbReference>
<dbReference type="Proteomes" id="UP000515180">
    <property type="component" value="Unplaced"/>
</dbReference>
<dbReference type="Pfam" id="PF00011">
    <property type="entry name" value="HSP20"/>
    <property type="match status" value="1"/>
</dbReference>
<dbReference type="PANTHER" id="PTHR45640">
    <property type="entry name" value="HEAT SHOCK PROTEIN HSP-12.2-RELATED"/>
    <property type="match status" value="1"/>
</dbReference>
<dbReference type="OMA" id="RRCFRRY"/>
<protein>
    <submittedName>
        <fullName evidence="5">Protein lethal(2)essential for life-like</fullName>
    </submittedName>
</protein>
<dbReference type="SUPFAM" id="SSF49764">
    <property type="entry name" value="HSP20-like chaperones"/>
    <property type="match status" value="1"/>
</dbReference>
<gene>
    <name evidence="5" type="primary">LOC117152215</name>
</gene>
<dbReference type="PANTHER" id="PTHR45640:SF34">
    <property type="entry name" value="PROTEIN LETHAL(2)ESSENTIAL FOR LIFE"/>
    <property type="match status" value="1"/>
</dbReference>
<dbReference type="GeneID" id="117152215"/>
<evidence type="ECO:0000313" key="4">
    <source>
        <dbReference type="Proteomes" id="UP000515180"/>
    </source>
</evidence>
<accession>A0A6P8LX41</accession>
<name>A0A6P8LX41_BOMIM</name>
<dbReference type="PRINTS" id="PR00299">
    <property type="entry name" value="ACRYSTALLIN"/>
</dbReference>
<evidence type="ECO:0000256" key="2">
    <source>
        <dbReference type="RuleBase" id="RU003616"/>
    </source>
</evidence>
<sequence length="156" mass="17839">MLILPMLFSNWWGADVLVIRPRCRGFQRFQPYERDVDCKSSGISTVQADKNKFHVILDVQQFVSEEVIVRVVGGNVAVEGKHEERQDEHGFISRQFVQKYLVPQQCNVNQLKSSLCSNEVLMTNAPRKELNPQLKNEGIIKVQIMGQPALRKVKSS</sequence>
<dbReference type="RefSeq" id="XP_033179084.1">
    <property type="nucleotide sequence ID" value="XM_033323193.1"/>
</dbReference>